<dbReference type="PANTHER" id="PTHR42850:SF4">
    <property type="entry name" value="ZINC-DEPENDENT ENDOPOLYPHOSPHATASE"/>
    <property type="match status" value="1"/>
</dbReference>
<dbReference type="InterPro" id="IPR029052">
    <property type="entry name" value="Metallo-depent_PP-like"/>
</dbReference>
<dbReference type="GO" id="GO:0004722">
    <property type="term" value="F:protein serine/threonine phosphatase activity"/>
    <property type="evidence" value="ECO:0007669"/>
    <property type="project" value="UniProtKB-EC"/>
</dbReference>
<proteinExistence type="predicted"/>
<dbReference type="Gene3D" id="3.60.21.10">
    <property type="match status" value="1"/>
</dbReference>
<dbReference type="EC" id="3.1.3.16" evidence="2"/>
<dbReference type="GO" id="GO:0008803">
    <property type="term" value="F:bis(5'-nucleosyl)-tetraphosphatase (symmetrical) activity"/>
    <property type="evidence" value="ECO:0007669"/>
    <property type="project" value="TreeGrafter"/>
</dbReference>
<sequence length="256" mass="29136">MEHRRIVIGDVHGHYDGLMTLLAALAPSSNDRVYFLGDLIDRGPKSAQVLDFVQQSPYQTLLGNHEQLMLEALSGTPMDMRAWQSWLYSGGDATVASYRDTGMMPHKHLEWLRSLPTHLDLGDIWLVHAGVDPHLPIDKQSIEQLCWIRKEFHTISKPYFPNKLIITGHTITFTFHGVRPGELVRGEGWLDIDTGAYHPKSGWLTGLDLSYRRVYQVNVFNNQVRILPFDEVVRQLKQQPIAPPEPAIDPVVQQQC</sequence>
<gene>
    <name evidence="2" type="ORF">AVDCRST_MAG84-3534</name>
</gene>
<dbReference type="CDD" id="cd00144">
    <property type="entry name" value="MPP_PPP_family"/>
    <property type="match status" value="1"/>
</dbReference>
<dbReference type="Pfam" id="PF00149">
    <property type="entry name" value="Metallophos"/>
    <property type="match status" value="1"/>
</dbReference>
<organism evidence="2">
    <name type="scientific">uncultured Microcoleus sp</name>
    <dbReference type="NCBI Taxonomy" id="259945"/>
    <lineage>
        <taxon>Bacteria</taxon>
        <taxon>Bacillati</taxon>
        <taxon>Cyanobacteriota</taxon>
        <taxon>Cyanophyceae</taxon>
        <taxon>Oscillatoriophycideae</taxon>
        <taxon>Oscillatoriales</taxon>
        <taxon>Microcoleaceae</taxon>
        <taxon>Microcoleus</taxon>
        <taxon>environmental samples</taxon>
    </lineage>
</organism>
<dbReference type="EMBL" id="CADCTZ010000701">
    <property type="protein sequence ID" value="CAA9361895.1"/>
    <property type="molecule type" value="Genomic_DNA"/>
</dbReference>
<keyword evidence="2" id="KW-0378">Hydrolase</keyword>
<dbReference type="InterPro" id="IPR050126">
    <property type="entry name" value="Ap4A_hydrolase"/>
</dbReference>
<evidence type="ECO:0000313" key="2">
    <source>
        <dbReference type="EMBL" id="CAA9361895.1"/>
    </source>
</evidence>
<accession>A0A6J4MK20</accession>
<dbReference type="InterPro" id="IPR004843">
    <property type="entry name" value="Calcineurin-like_PHP"/>
</dbReference>
<name>A0A6J4MK20_9CYAN</name>
<reference evidence="2" key="1">
    <citation type="submission" date="2020-02" db="EMBL/GenBank/DDBJ databases">
        <authorList>
            <person name="Meier V. D."/>
        </authorList>
    </citation>
    <scope>NUCLEOTIDE SEQUENCE</scope>
    <source>
        <strain evidence="2">AVDCRST_MAG84</strain>
    </source>
</reference>
<dbReference type="PANTHER" id="PTHR42850">
    <property type="entry name" value="METALLOPHOSPHOESTERASE"/>
    <property type="match status" value="1"/>
</dbReference>
<dbReference type="AlphaFoldDB" id="A0A6J4MK20"/>
<evidence type="ECO:0000259" key="1">
    <source>
        <dbReference type="Pfam" id="PF00149"/>
    </source>
</evidence>
<dbReference type="GO" id="GO:0005737">
    <property type="term" value="C:cytoplasm"/>
    <property type="evidence" value="ECO:0007669"/>
    <property type="project" value="TreeGrafter"/>
</dbReference>
<dbReference type="SUPFAM" id="SSF56300">
    <property type="entry name" value="Metallo-dependent phosphatases"/>
    <property type="match status" value="1"/>
</dbReference>
<dbReference type="GO" id="GO:0110154">
    <property type="term" value="P:RNA decapping"/>
    <property type="evidence" value="ECO:0007669"/>
    <property type="project" value="TreeGrafter"/>
</dbReference>
<protein>
    <submittedName>
        <fullName evidence="2">Serine/threonine protein phosphatase</fullName>
        <ecNumber evidence="2">3.1.3.16</ecNumber>
    </submittedName>
</protein>
<feature type="domain" description="Calcineurin-like phosphoesterase" evidence="1">
    <location>
        <begin position="6"/>
        <end position="170"/>
    </location>
</feature>